<name>A0A8S8ZTH0_SORMA</name>
<dbReference type="Proteomes" id="UP000433876">
    <property type="component" value="Unassembled WGS sequence"/>
</dbReference>
<gene>
    <name evidence="2" type="ORF">SMACR_04704</name>
</gene>
<comment type="caution">
    <text evidence="2">The sequence shown here is derived from an EMBL/GenBank/DDBJ whole genome shotgun (WGS) entry which is preliminary data.</text>
</comment>
<evidence type="ECO:0000256" key="1">
    <source>
        <dbReference type="SAM" id="MobiDB-lite"/>
    </source>
</evidence>
<dbReference type="VEuPathDB" id="FungiDB:SMAC_04704"/>
<evidence type="ECO:0000313" key="3">
    <source>
        <dbReference type="Proteomes" id="UP000433876"/>
    </source>
</evidence>
<feature type="region of interest" description="Disordered" evidence="1">
    <location>
        <begin position="1"/>
        <end position="27"/>
    </location>
</feature>
<protein>
    <submittedName>
        <fullName evidence="2">Uncharacterized protein</fullName>
    </submittedName>
</protein>
<sequence length="286" mass="32477">MSPLAPDSPDPVQAGLESVDNAPSSPLSLDSALAAAAALDIITRQAAQMCNVSLDQSHQATSDDEKKDRATLNQDQSQLDADDDVDFNLDLSSPPSPTPSDLADQYGGIYIDQFGYPVNLLRLRVVERPVFRRLTRSTMSWPNDTQLIDLAEEARYKRFKTELHSERHFTDEQRKQRVQRRKEQIQAKLPSEYLSMKTINHGRLLGLMLQRWGMYNFFVEEVENFQWEVSAVGELSEDDKKWCSLPLPENVAAAYGVPTQTAGDPPQRRAPYSTNGCWYHCWWNKD</sequence>
<dbReference type="AlphaFoldDB" id="A0A8S8ZTH0"/>
<feature type="compositionally biased region" description="Basic and acidic residues" evidence="1">
    <location>
        <begin position="61"/>
        <end position="70"/>
    </location>
</feature>
<dbReference type="EMBL" id="NMPR01000058">
    <property type="protein sequence ID" value="KAA8632286.1"/>
    <property type="molecule type" value="Genomic_DNA"/>
</dbReference>
<accession>A0A8S8ZTH0</accession>
<organism evidence="2 3">
    <name type="scientific">Sordaria macrospora</name>
    <dbReference type="NCBI Taxonomy" id="5147"/>
    <lineage>
        <taxon>Eukaryota</taxon>
        <taxon>Fungi</taxon>
        <taxon>Dikarya</taxon>
        <taxon>Ascomycota</taxon>
        <taxon>Pezizomycotina</taxon>
        <taxon>Sordariomycetes</taxon>
        <taxon>Sordariomycetidae</taxon>
        <taxon>Sordariales</taxon>
        <taxon>Sordariaceae</taxon>
        <taxon>Sordaria</taxon>
    </lineage>
</organism>
<evidence type="ECO:0000313" key="2">
    <source>
        <dbReference type="EMBL" id="KAA8632286.1"/>
    </source>
</evidence>
<reference evidence="2 3" key="1">
    <citation type="submission" date="2017-07" db="EMBL/GenBank/DDBJ databases">
        <title>Genome sequence of the Sordaria macrospora wild type strain R19027.</title>
        <authorList>
            <person name="Nowrousian M."/>
            <person name="Teichert I."/>
            <person name="Kueck U."/>
        </authorList>
    </citation>
    <scope>NUCLEOTIDE SEQUENCE [LARGE SCALE GENOMIC DNA]</scope>
    <source>
        <strain evidence="2 3">R19027</strain>
        <tissue evidence="2">Mycelium</tissue>
    </source>
</reference>
<feature type="region of interest" description="Disordered" evidence="1">
    <location>
        <begin position="57"/>
        <end position="101"/>
    </location>
</feature>
<proteinExistence type="predicted"/>